<protein>
    <submittedName>
        <fullName evidence="1">Uncharacterized protein</fullName>
    </submittedName>
</protein>
<name>A0A4S4K6D3_9APHY</name>
<accession>A0A4S4K6D3</accession>
<dbReference type="AlphaFoldDB" id="A0A4S4K6D3"/>
<sequence length="563" mass="62556">MLYASIMSVNLASYLKGMHSQSVTCNWDVAVTYDEAKINALLADRWAQPGSGMTTEVDIQEKTDDRLGEYYQNYQFNLGPPLIQFQSSSSNPTCSLKTPIASGSIWVSEIDDPDTKENEKQLNPDTYWITISNIHLSALDGNAEPAGTGDDTITFPANDESDRYIVIDIPITGENDLAVSVDYPYDYEPPTAMKQAFLETALKQFLKKKTNAFAYRLASINNYKPSSGTLDLVPQAFRFVTYHYASDNLSFLTLLVQTKGSSSPGDTKDVQAEWVTTWTNRAKVPPVPSTQSASIIINNSFFLQSFVRPALLSQTTSMDDITITDDIGGIGLQCQWPKQSREQKNYSQGYGDITSWPLDWKWSELHVPEAQYDPNNGSPLMLTFSHSNGFDKPATLHIYWQYKYKSTWNGVQIKRFWLKDTDGPGQWVPDTKKCDGSFNTTYTLDKTISLTDLSDEDLSINVDARSDEWRTDPVPDAGNGFWGDISAVFGGTAHQGDIPSFVKDTTMGGIGFKLSFGTLRFFSVTNILLPGQKVIDVNIKNGLCIPRDCAILGNVVEPANIQA</sequence>
<gene>
    <name evidence="1" type="ORF">EW026_g7855</name>
</gene>
<organism evidence="1 2">
    <name type="scientific">Hermanssonia centrifuga</name>
    <dbReference type="NCBI Taxonomy" id="98765"/>
    <lineage>
        <taxon>Eukaryota</taxon>
        <taxon>Fungi</taxon>
        <taxon>Dikarya</taxon>
        <taxon>Basidiomycota</taxon>
        <taxon>Agaricomycotina</taxon>
        <taxon>Agaricomycetes</taxon>
        <taxon>Polyporales</taxon>
        <taxon>Meruliaceae</taxon>
        <taxon>Hermanssonia</taxon>
    </lineage>
</organism>
<dbReference type="Proteomes" id="UP000309038">
    <property type="component" value="Unassembled WGS sequence"/>
</dbReference>
<keyword evidence="2" id="KW-1185">Reference proteome</keyword>
<dbReference type="EMBL" id="SGPJ01000686">
    <property type="protein sequence ID" value="THG93356.1"/>
    <property type="molecule type" value="Genomic_DNA"/>
</dbReference>
<comment type="caution">
    <text evidence="1">The sequence shown here is derived from an EMBL/GenBank/DDBJ whole genome shotgun (WGS) entry which is preliminary data.</text>
</comment>
<reference evidence="1 2" key="1">
    <citation type="submission" date="2019-02" db="EMBL/GenBank/DDBJ databases">
        <title>Genome sequencing of the rare red list fungi Phlebia centrifuga.</title>
        <authorList>
            <person name="Buettner E."/>
            <person name="Kellner H."/>
        </authorList>
    </citation>
    <scope>NUCLEOTIDE SEQUENCE [LARGE SCALE GENOMIC DNA]</scope>
    <source>
        <strain evidence="1 2">DSM 108282</strain>
    </source>
</reference>
<proteinExistence type="predicted"/>
<evidence type="ECO:0000313" key="2">
    <source>
        <dbReference type="Proteomes" id="UP000309038"/>
    </source>
</evidence>
<evidence type="ECO:0000313" key="1">
    <source>
        <dbReference type="EMBL" id="THG93356.1"/>
    </source>
</evidence>